<feature type="transmembrane region" description="Helical" evidence="1">
    <location>
        <begin position="54"/>
        <end position="74"/>
    </location>
</feature>
<dbReference type="InterPro" id="IPR009325">
    <property type="entry name" value="DUF983"/>
</dbReference>
<gene>
    <name evidence="2" type="ORF">ACFQDM_14720</name>
</gene>
<dbReference type="RefSeq" id="WP_377380305.1">
    <property type="nucleotide sequence ID" value="NZ_JBHSSW010000028.1"/>
</dbReference>
<organism evidence="2 3">
    <name type="scientific">Ponticaulis profundi</name>
    <dbReference type="NCBI Taxonomy" id="2665222"/>
    <lineage>
        <taxon>Bacteria</taxon>
        <taxon>Pseudomonadati</taxon>
        <taxon>Pseudomonadota</taxon>
        <taxon>Alphaproteobacteria</taxon>
        <taxon>Hyphomonadales</taxon>
        <taxon>Hyphomonadaceae</taxon>
        <taxon>Ponticaulis</taxon>
    </lineage>
</organism>
<keyword evidence="1" id="KW-0812">Transmembrane</keyword>
<comment type="caution">
    <text evidence="2">The sequence shown here is derived from an EMBL/GenBank/DDBJ whole genome shotgun (WGS) entry which is preliminary data.</text>
</comment>
<feature type="transmembrane region" description="Helical" evidence="1">
    <location>
        <begin position="80"/>
        <end position="101"/>
    </location>
</feature>
<evidence type="ECO:0000256" key="1">
    <source>
        <dbReference type="SAM" id="Phobius"/>
    </source>
</evidence>
<protein>
    <submittedName>
        <fullName evidence="2">DUF983 domain-containing protein</fullName>
    </submittedName>
</protein>
<dbReference type="EMBL" id="JBHSSW010000028">
    <property type="protein sequence ID" value="MFC6199337.1"/>
    <property type="molecule type" value="Genomic_DNA"/>
</dbReference>
<keyword evidence="1" id="KW-0472">Membrane</keyword>
<evidence type="ECO:0000313" key="2">
    <source>
        <dbReference type="EMBL" id="MFC6199337.1"/>
    </source>
</evidence>
<dbReference type="Proteomes" id="UP001596303">
    <property type="component" value="Unassembled WGS sequence"/>
</dbReference>
<reference evidence="3" key="1">
    <citation type="journal article" date="2019" name="Int. J. Syst. Evol. Microbiol.">
        <title>The Global Catalogue of Microorganisms (GCM) 10K type strain sequencing project: providing services to taxonomists for standard genome sequencing and annotation.</title>
        <authorList>
            <consortium name="The Broad Institute Genomics Platform"/>
            <consortium name="The Broad Institute Genome Sequencing Center for Infectious Disease"/>
            <person name="Wu L."/>
            <person name="Ma J."/>
        </authorList>
    </citation>
    <scope>NUCLEOTIDE SEQUENCE [LARGE SCALE GENOMIC DNA]</scope>
    <source>
        <strain evidence="3">CGMCC-1.15741</strain>
    </source>
</reference>
<keyword evidence="1" id="KW-1133">Transmembrane helix</keyword>
<proteinExistence type="predicted"/>
<evidence type="ECO:0000313" key="3">
    <source>
        <dbReference type="Proteomes" id="UP001596303"/>
    </source>
</evidence>
<dbReference type="Pfam" id="PF06170">
    <property type="entry name" value="DUF983"/>
    <property type="match status" value="1"/>
</dbReference>
<sequence length="119" mass="13179">MHFNWLPEPVLRGFQRRCPACGKGQLFSGYLKLNETCPECGETFSHERAADGPAWLTVLILGPIFAPLIFVTSLKAPLPIWVTFPLLGGTMFATALTLLAFMKGGWIGALWHMDQKKTS</sequence>
<name>A0ABW1SCN6_9PROT</name>
<keyword evidence="3" id="KW-1185">Reference proteome</keyword>
<accession>A0ABW1SCN6</accession>